<gene>
    <name evidence="2" type="ORF">AUQ48_05325</name>
</gene>
<dbReference type="Gene3D" id="3.40.50.620">
    <property type="entry name" value="HUPs"/>
    <property type="match status" value="1"/>
</dbReference>
<dbReference type="InterPro" id="IPR006016">
    <property type="entry name" value="UspA"/>
</dbReference>
<evidence type="ECO:0000259" key="1">
    <source>
        <dbReference type="Pfam" id="PF00582"/>
    </source>
</evidence>
<reference evidence="2 3" key="1">
    <citation type="submission" date="2015-12" db="EMBL/GenBank/DDBJ databases">
        <authorList>
            <person name="Shamseldin A."/>
            <person name="Moawad H."/>
            <person name="Abd El-Rahim W.M."/>
            <person name="Sadowsky M.J."/>
        </authorList>
    </citation>
    <scope>NUCLEOTIDE SEQUENCE [LARGE SCALE GENOMIC DNA]</scope>
    <source>
        <strain evidence="2 3">S43</strain>
    </source>
</reference>
<feature type="domain" description="UspA" evidence="1">
    <location>
        <begin position="2"/>
        <end position="128"/>
    </location>
</feature>
<comment type="caution">
    <text evidence="2">The sequence shown here is derived from an EMBL/GenBank/DDBJ whole genome shotgun (WGS) entry which is preliminary data.</text>
</comment>
<evidence type="ECO:0000313" key="3">
    <source>
        <dbReference type="Proteomes" id="UP000234632"/>
    </source>
</evidence>
<protein>
    <submittedName>
        <fullName evidence="2">Universal stress protein UspA</fullName>
    </submittedName>
</protein>
<name>A0A2N4T0L2_9MICC</name>
<dbReference type="InterPro" id="IPR014729">
    <property type="entry name" value="Rossmann-like_a/b/a_fold"/>
</dbReference>
<dbReference type="SUPFAM" id="SSF52402">
    <property type="entry name" value="Adenine nucleotide alpha hydrolases-like"/>
    <property type="match status" value="1"/>
</dbReference>
<dbReference type="AlphaFoldDB" id="A0A2N4T0L2"/>
<dbReference type="CDD" id="cd00293">
    <property type="entry name" value="USP-like"/>
    <property type="match status" value="1"/>
</dbReference>
<dbReference type="Pfam" id="PF00582">
    <property type="entry name" value="Usp"/>
    <property type="match status" value="1"/>
</dbReference>
<dbReference type="RefSeq" id="WP_101851485.1">
    <property type="nucleotide sequence ID" value="NZ_LOMZ01000001.1"/>
</dbReference>
<evidence type="ECO:0000313" key="2">
    <source>
        <dbReference type="EMBL" id="PLC11763.1"/>
    </source>
</evidence>
<dbReference type="EMBL" id="LOMZ01000001">
    <property type="protein sequence ID" value="PLC11763.1"/>
    <property type="molecule type" value="Genomic_DNA"/>
</dbReference>
<proteinExistence type="predicted"/>
<dbReference type="Proteomes" id="UP000234632">
    <property type="component" value="Unassembled WGS sequence"/>
</dbReference>
<accession>A0A2N4T0L2</accession>
<sequence>MSILVGYVPTPVGEAAARAAIEEAGLRREPLLIVNSVREGALADRSVASAEDLDRITAEAEAAGVRWTVLQPSHRDDLAEEILDLAREHEVSRIVIGLRRRSQVGKFIMGSHAQRILLQADRPVLAVKTDDGGF</sequence>
<organism evidence="2 3">
    <name type="scientific">Kocuria flava</name>
    <dbReference type="NCBI Taxonomy" id="446860"/>
    <lineage>
        <taxon>Bacteria</taxon>
        <taxon>Bacillati</taxon>
        <taxon>Actinomycetota</taxon>
        <taxon>Actinomycetes</taxon>
        <taxon>Micrococcales</taxon>
        <taxon>Micrococcaceae</taxon>
        <taxon>Kocuria</taxon>
    </lineage>
</organism>